<sequence>MLTISGPDGSVLGQFAADAQDAKILAKRVHEMSADRYGQVFAEDLRRLMGRYQP</sequence>
<proteinExistence type="predicted"/>
<dbReference type="Proteomes" id="UP000622166">
    <property type="component" value="Unassembled WGS sequence"/>
</dbReference>
<dbReference type="RefSeq" id="WP_189864721.1">
    <property type="nucleotide sequence ID" value="NZ_BMVW01000016.1"/>
</dbReference>
<protein>
    <submittedName>
        <fullName evidence="1">Uncharacterized protein</fullName>
    </submittedName>
</protein>
<gene>
    <name evidence="1" type="ORF">GCM10010365_60880</name>
</gene>
<reference evidence="1" key="2">
    <citation type="submission" date="2020-09" db="EMBL/GenBank/DDBJ databases">
        <authorList>
            <person name="Sun Q."/>
            <person name="Ohkuma M."/>
        </authorList>
    </citation>
    <scope>NUCLEOTIDE SEQUENCE</scope>
    <source>
        <strain evidence="1">JCM 4815</strain>
    </source>
</reference>
<reference evidence="1" key="1">
    <citation type="journal article" date="2014" name="Int. J. Syst. Evol. Microbiol.">
        <title>Complete genome sequence of Corynebacterium casei LMG S-19264T (=DSM 44701T), isolated from a smear-ripened cheese.</title>
        <authorList>
            <consortium name="US DOE Joint Genome Institute (JGI-PGF)"/>
            <person name="Walter F."/>
            <person name="Albersmeier A."/>
            <person name="Kalinowski J."/>
            <person name="Ruckert C."/>
        </authorList>
    </citation>
    <scope>NUCLEOTIDE SEQUENCE</scope>
    <source>
        <strain evidence="1">JCM 4815</strain>
    </source>
</reference>
<accession>A0A918USH7</accession>
<evidence type="ECO:0000313" key="2">
    <source>
        <dbReference type="Proteomes" id="UP000622166"/>
    </source>
</evidence>
<keyword evidence="2" id="KW-1185">Reference proteome</keyword>
<dbReference type="EMBL" id="BMVW01000016">
    <property type="protein sequence ID" value="GGZ32019.1"/>
    <property type="molecule type" value="Genomic_DNA"/>
</dbReference>
<name>A0A918USH7_9ACTN</name>
<comment type="caution">
    <text evidence="1">The sequence shown here is derived from an EMBL/GenBank/DDBJ whole genome shotgun (WGS) entry which is preliminary data.</text>
</comment>
<dbReference type="AlphaFoldDB" id="A0A918USH7"/>
<organism evidence="1 2">
    <name type="scientific">Streptomyces poonensis</name>
    <dbReference type="NCBI Taxonomy" id="68255"/>
    <lineage>
        <taxon>Bacteria</taxon>
        <taxon>Bacillati</taxon>
        <taxon>Actinomycetota</taxon>
        <taxon>Actinomycetes</taxon>
        <taxon>Kitasatosporales</taxon>
        <taxon>Streptomycetaceae</taxon>
        <taxon>Streptomyces</taxon>
    </lineage>
</organism>
<evidence type="ECO:0000313" key="1">
    <source>
        <dbReference type="EMBL" id="GGZ32019.1"/>
    </source>
</evidence>